<feature type="region of interest" description="Disordered" evidence="1">
    <location>
        <begin position="175"/>
        <end position="198"/>
    </location>
</feature>
<protein>
    <submittedName>
        <fullName evidence="2">Uncharacterized protein</fullName>
    </submittedName>
</protein>
<dbReference type="InterPro" id="IPR039499">
    <property type="entry name" value="LURA1/LRA25"/>
</dbReference>
<dbReference type="EMBL" id="HACG01028325">
    <property type="protein sequence ID" value="CEK75190.1"/>
    <property type="molecule type" value="Transcribed_RNA"/>
</dbReference>
<dbReference type="Pfam" id="PF14854">
    <property type="entry name" value="LURAP"/>
    <property type="match status" value="1"/>
</dbReference>
<proteinExistence type="predicted"/>
<feature type="compositionally biased region" description="Basic and acidic residues" evidence="1">
    <location>
        <begin position="187"/>
        <end position="198"/>
    </location>
</feature>
<gene>
    <name evidence="2" type="primary">ORF94439</name>
</gene>
<dbReference type="AlphaFoldDB" id="A0A0B7A5C8"/>
<accession>A0A0B7A5C8</accession>
<name>A0A0B7A5C8_9EUPU</name>
<sequence length="456" mass="52461">MDINIQKDLQDSTNISTVSHVCIGKLSMTLKSVTENRSASKDNERCTLPQSMTDHHIKERFDDDINRFDQVFVSCLDVRNINKKKFQIEKKCVRKNIDVGGKEPEDVDVEESQEQIITTSTANIMCIDGKYSISETQYSDQDIEQQPGSSVATKEEEYSVINQSVIDTRPTTRIDQSETKTTCPHTFESKNADNRKESQITEKYSKTQTFSKTPIDNEIPIVTSVDSNKFQQEFDYRHTNVEVARVPQTTEEIIHNNKFVKKCVEPTTISEHWHKEYYKAESARRTQHRLDDKLQELRAGLSALREMDLDLLKQLIDISSTIRSIKRADVLKVTRSMSFICPSKQVQRKIQPPERQYSMPHTASLRRDSITGENIGDSLSSLEETQMGSHSKLDESLNAVNFICPSPEIKSFQNSIMSLEFTENMDQTFEDVLKRNIRFWKMSFKELQSKNAIATL</sequence>
<reference evidence="2" key="1">
    <citation type="submission" date="2014-12" db="EMBL/GenBank/DDBJ databases">
        <title>Insight into the proteome of Arion vulgaris.</title>
        <authorList>
            <person name="Aradska J."/>
            <person name="Bulat T."/>
            <person name="Smidak R."/>
            <person name="Sarate P."/>
            <person name="Gangsoo J."/>
            <person name="Sialana F."/>
            <person name="Bilban M."/>
            <person name="Lubec G."/>
        </authorList>
    </citation>
    <scope>NUCLEOTIDE SEQUENCE</scope>
    <source>
        <tissue evidence="2">Skin</tissue>
    </source>
</reference>
<organism evidence="2">
    <name type="scientific">Arion vulgaris</name>
    <dbReference type="NCBI Taxonomy" id="1028688"/>
    <lineage>
        <taxon>Eukaryota</taxon>
        <taxon>Metazoa</taxon>
        <taxon>Spiralia</taxon>
        <taxon>Lophotrochozoa</taxon>
        <taxon>Mollusca</taxon>
        <taxon>Gastropoda</taxon>
        <taxon>Heterobranchia</taxon>
        <taxon>Euthyneura</taxon>
        <taxon>Panpulmonata</taxon>
        <taxon>Eupulmonata</taxon>
        <taxon>Stylommatophora</taxon>
        <taxon>Helicina</taxon>
        <taxon>Arionoidea</taxon>
        <taxon>Arionidae</taxon>
        <taxon>Arion</taxon>
    </lineage>
</organism>
<evidence type="ECO:0000313" key="2">
    <source>
        <dbReference type="EMBL" id="CEK75190.1"/>
    </source>
</evidence>
<evidence type="ECO:0000256" key="1">
    <source>
        <dbReference type="SAM" id="MobiDB-lite"/>
    </source>
</evidence>